<dbReference type="PANTHER" id="PTHR47237">
    <property type="entry name" value="SLL0310 PROTEIN"/>
    <property type="match status" value="1"/>
</dbReference>
<dbReference type="STRING" id="50429.A0A2B4R8H9"/>
<dbReference type="Gene3D" id="1.10.150.130">
    <property type="match status" value="1"/>
</dbReference>
<dbReference type="Pfam" id="PF00583">
    <property type="entry name" value="Acetyltransf_1"/>
    <property type="match status" value="1"/>
</dbReference>
<dbReference type="AlphaFoldDB" id="A0A2B4R8H9"/>
<dbReference type="PROSITE" id="PS51186">
    <property type="entry name" value="GNAT"/>
    <property type="match status" value="2"/>
</dbReference>
<dbReference type="Pfam" id="PF18014">
    <property type="entry name" value="Acetyltransf_18"/>
    <property type="match status" value="1"/>
</dbReference>
<reference evidence="5" key="1">
    <citation type="journal article" date="2017" name="bioRxiv">
        <title>Comparative analysis of the genomes of Stylophora pistillata and Acropora digitifera provides evidence for extensive differences between species of corals.</title>
        <authorList>
            <person name="Voolstra C.R."/>
            <person name="Li Y."/>
            <person name="Liew Y.J."/>
            <person name="Baumgarten S."/>
            <person name="Zoccola D."/>
            <person name="Flot J.-F."/>
            <person name="Tambutte S."/>
            <person name="Allemand D."/>
            <person name="Aranda M."/>
        </authorList>
    </citation>
    <scope>NUCLEOTIDE SEQUENCE [LARGE SCALE GENOMIC DNA]</scope>
</reference>
<feature type="region of interest" description="Disordered" evidence="2">
    <location>
        <begin position="303"/>
        <end position="357"/>
    </location>
</feature>
<feature type="domain" description="N-acetyltransferase" evidence="3">
    <location>
        <begin position="162"/>
        <end position="302"/>
    </location>
</feature>
<dbReference type="SUPFAM" id="SSF47823">
    <property type="entry name" value="lambda integrase-like, N-terminal domain"/>
    <property type="match status" value="1"/>
</dbReference>
<accession>A0A2B4R8H9</accession>
<evidence type="ECO:0000256" key="2">
    <source>
        <dbReference type="SAM" id="MobiDB-lite"/>
    </source>
</evidence>
<dbReference type="GO" id="GO:0016747">
    <property type="term" value="F:acyltransferase activity, transferring groups other than amino-acyl groups"/>
    <property type="evidence" value="ECO:0007669"/>
    <property type="project" value="InterPro"/>
</dbReference>
<proteinExistence type="predicted"/>
<feature type="domain" description="N-acetyltransferase" evidence="3">
    <location>
        <begin position="17"/>
        <end position="160"/>
    </location>
</feature>
<evidence type="ECO:0000313" key="4">
    <source>
        <dbReference type="EMBL" id="PFX13951.1"/>
    </source>
</evidence>
<feature type="compositionally biased region" description="Polar residues" evidence="2">
    <location>
        <begin position="303"/>
        <end position="312"/>
    </location>
</feature>
<dbReference type="InterPro" id="IPR010998">
    <property type="entry name" value="Integrase_recombinase_N"/>
</dbReference>
<dbReference type="InterPro" id="IPR052729">
    <property type="entry name" value="Acyl/Acetyltrans_Enzymes"/>
</dbReference>
<evidence type="ECO:0000313" key="5">
    <source>
        <dbReference type="Proteomes" id="UP000225706"/>
    </source>
</evidence>
<evidence type="ECO:0000259" key="3">
    <source>
        <dbReference type="PROSITE" id="PS51186"/>
    </source>
</evidence>
<dbReference type="Proteomes" id="UP000225706">
    <property type="component" value="Unassembled WGS sequence"/>
</dbReference>
<dbReference type="InterPro" id="IPR041496">
    <property type="entry name" value="YitH/HolE_GNAT"/>
</dbReference>
<keyword evidence="5" id="KW-1185">Reference proteome</keyword>
<comment type="caution">
    <text evidence="4">The sequence shown here is derived from an EMBL/GenBank/DDBJ whole genome shotgun (WGS) entry which is preliminary data.</text>
</comment>
<feature type="compositionally biased region" description="Basic and acidic residues" evidence="2">
    <location>
        <begin position="313"/>
        <end position="337"/>
    </location>
</feature>
<dbReference type="InterPro" id="IPR016181">
    <property type="entry name" value="Acyl_CoA_acyltransferase"/>
</dbReference>
<dbReference type="EMBL" id="LSMT01000866">
    <property type="protein sequence ID" value="PFX13951.1"/>
    <property type="molecule type" value="Genomic_DNA"/>
</dbReference>
<gene>
    <name evidence="4" type="primary">F36G3.2</name>
    <name evidence="4" type="ORF">AWC38_SpisGene21935</name>
</gene>
<dbReference type="Gene3D" id="3.40.630.30">
    <property type="match status" value="1"/>
</dbReference>
<dbReference type="CDD" id="cd04301">
    <property type="entry name" value="NAT_SF"/>
    <property type="match status" value="1"/>
</dbReference>
<dbReference type="OrthoDB" id="2371919at2759"/>
<evidence type="ECO:0000256" key="1">
    <source>
        <dbReference type="ARBA" id="ARBA00023125"/>
    </source>
</evidence>
<dbReference type="PANTHER" id="PTHR47237:SF1">
    <property type="entry name" value="SLL0310 PROTEIN"/>
    <property type="match status" value="1"/>
</dbReference>
<dbReference type="GO" id="GO:0003677">
    <property type="term" value="F:DNA binding"/>
    <property type="evidence" value="ECO:0007669"/>
    <property type="project" value="UniProtKB-KW"/>
</dbReference>
<dbReference type="SUPFAM" id="SSF55729">
    <property type="entry name" value="Acyl-CoA N-acyltransferases (Nat)"/>
    <property type="match status" value="1"/>
</dbReference>
<dbReference type="InterPro" id="IPR000182">
    <property type="entry name" value="GNAT_dom"/>
</dbReference>
<name>A0A2B4R8H9_STYPI</name>
<keyword evidence="1" id="KW-0238">DNA-binding</keyword>
<protein>
    <submittedName>
        <fullName evidence="4">Uncharacterized protein F36G3.2</fullName>
    </submittedName>
</protein>
<sequence length="656" mass="74024">MESFVDRKMETAEHKSFEIRLITTEEEMQRFAIEPMAKEHWRPGLKDAECFLACDPTAALVGELNEKPIAIVRISKYGDSFAFIGAYLVDKEYRGKGYGFTIFNAAVSSVKPSCNIGLYSFLHLEKMYERSGFRTQFYAARYDFHLPTAISRLPDSLEKTSVEIKAIADVELKALLLYDTNVFGFERHAFLTKWLRSAGSQGYVAVNSEGSIVGYISARPTFLKEEGYRIGSLFADCKAIAKKLLKALFEKLLRQEKPASLVCTDSPTKCMELGEELQGAKLFWQSPSQDKCSLLSDSKRKANSIQANSSARETARVRGKEKSSKEDLSTDEVRESAGKPASQKGGKRPLTAPAPTNHVQTLYREDIGSFEALISLSPSANEDLAWWIENVDKAFNPMSHGNPVIEIETDASKKGWGAYLDSDTTQAAHIAGVENTEADKESRLFNDRTEWALKREIFTQITTHWGIPEMNLFASRLNTQLPRCLQKILEDQVPQGIMILPFWPTQVWWPQLLRMIIAIPFVLPKHQDLLSLSHSPQKFHPFGKKLTMLGCLLSGSPCRIRGFHKQLQSSSWRNGTKKQYSTYITKWQNFCAQRQIDDTQPSVVPLLDFLTLLYRQGLTYNAINTARSALSSYVTLEDKTCVGKHPLVSRLMKGIF</sequence>
<organism evidence="4 5">
    <name type="scientific">Stylophora pistillata</name>
    <name type="common">Smooth cauliflower coral</name>
    <dbReference type="NCBI Taxonomy" id="50429"/>
    <lineage>
        <taxon>Eukaryota</taxon>
        <taxon>Metazoa</taxon>
        <taxon>Cnidaria</taxon>
        <taxon>Anthozoa</taxon>
        <taxon>Hexacorallia</taxon>
        <taxon>Scleractinia</taxon>
        <taxon>Astrocoeniina</taxon>
        <taxon>Pocilloporidae</taxon>
        <taxon>Stylophora</taxon>
    </lineage>
</organism>
<dbReference type="Gene3D" id="3.40.630.90">
    <property type="match status" value="1"/>
</dbReference>